<dbReference type="InterPro" id="IPR019176">
    <property type="entry name" value="Cytochrome_B561-rel"/>
</dbReference>
<name>Q54JU7_DICDI</name>
<proteinExistence type="predicted"/>
<reference evidence="1 2" key="1">
    <citation type="journal article" date="2005" name="Nature">
        <title>The genome of the social amoeba Dictyostelium discoideum.</title>
        <authorList>
            <consortium name="The Dictyostelium discoideum Sequencing Consortium"/>
            <person name="Eichinger L."/>
            <person name="Pachebat J.A."/>
            <person name="Glockner G."/>
            <person name="Rajandream M.A."/>
            <person name="Sucgang R."/>
            <person name="Berriman M."/>
            <person name="Song J."/>
            <person name="Olsen R."/>
            <person name="Szafranski K."/>
            <person name="Xu Q."/>
            <person name="Tunggal B."/>
            <person name="Kummerfeld S."/>
            <person name="Madera M."/>
            <person name="Konfortov B.A."/>
            <person name="Rivero F."/>
            <person name="Bankier A.T."/>
            <person name="Lehmann R."/>
            <person name="Hamlin N."/>
            <person name="Davies R."/>
            <person name="Gaudet P."/>
            <person name="Fey P."/>
            <person name="Pilcher K."/>
            <person name="Chen G."/>
            <person name="Saunders D."/>
            <person name="Sodergren E."/>
            <person name="Davis P."/>
            <person name="Kerhornou A."/>
            <person name="Nie X."/>
            <person name="Hall N."/>
            <person name="Anjard C."/>
            <person name="Hemphill L."/>
            <person name="Bason N."/>
            <person name="Farbrother P."/>
            <person name="Desany B."/>
            <person name="Just E."/>
            <person name="Morio T."/>
            <person name="Rost R."/>
            <person name="Churcher C."/>
            <person name="Cooper J."/>
            <person name="Haydock S."/>
            <person name="van Driessche N."/>
            <person name="Cronin A."/>
            <person name="Goodhead I."/>
            <person name="Muzny D."/>
            <person name="Mourier T."/>
            <person name="Pain A."/>
            <person name="Lu M."/>
            <person name="Harper D."/>
            <person name="Lindsay R."/>
            <person name="Hauser H."/>
            <person name="James K."/>
            <person name="Quiles M."/>
            <person name="Madan Babu M."/>
            <person name="Saito T."/>
            <person name="Buchrieser C."/>
            <person name="Wardroper A."/>
            <person name="Felder M."/>
            <person name="Thangavelu M."/>
            <person name="Johnson D."/>
            <person name="Knights A."/>
            <person name="Loulseged H."/>
            <person name="Mungall K."/>
            <person name="Oliver K."/>
            <person name="Price C."/>
            <person name="Quail M.A."/>
            <person name="Urushihara H."/>
            <person name="Hernandez J."/>
            <person name="Rabbinowitsch E."/>
            <person name="Steffen D."/>
            <person name="Sanders M."/>
            <person name="Ma J."/>
            <person name="Kohara Y."/>
            <person name="Sharp S."/>
            <person name="Simmonds M."/>
            <person name="Spiegler S."/>
            <person name="Tivey A."/>
            <person name="Sugano S."/>
            <person name="White B."/>
            <person name="Walker D."/>
            <person name="Woodward J."/>
            <person name="Winckler T."/>
            <person name="Tanaka Y."/>
            <person name="Shaulsky G."/>
            <person name="Schleicher M."/>
            <person name="Weinstock G."/>
            <person name="Rosenthal A."/>
            <person name="Cox E.C."/>
            <person name="Chisholm R.L."/>
            <person name="Gibbs R."/>
            <person name="Loomis W.F."/>
            <person name="Platzer M."/>
            <person name="Kay R.R."/>
            <person name="Williams J."/>
            <person name="Dear P.H."/>
            <person name="Noegel A.A."/>
            <person name="Barrell B."/>
            <person name="Kuspa A."/>
        </authorList>
    </citation>
    <scope>NUCLEOTIDE SEQUENCE [LARGE SCALE GENOMIC DNA]</scope>
    <source>
        <strain evidence="1 2">AX4</strain>
    </source>
</reference>
<dbReference type="AlphaFoldDB" id="Q54JU7"/>
<keyword evidence="2" id="KW-1185">Reference proteome</keyword>
<dbReference type="Proteomes" id="UP000002195">
    <property type="component" value="Unassembled WGS sequence"/>
</dbReference>
<dbReference type="EMBL" id="AAFI02000104">
    <property type="protein sequence ID" value="EAL63541.1"/>
    <property type="molecule type" value="Genomic_DNA"/>
</dbReference>
<dbReference type="HOGENOM" id="CLU_2404159_0_0_1"/>
<comment type="caution">
    <text evidence="1">The sequence shown here is derived from an EMBL/GenBank/DDBJ whole genome shotgun (WGS) entry which is preliminary data.</text>
</comment>
<dbReference type="PANTHER" id="PTHR21780">
    <property type="entry name" value="TRANSMEMBRANE PROTEIN 209"/>
    <property type="match status" value="1"/>
</dbReference>
<accession>Q54JU7</accession>
<dbReference type="PANTHER" id="PTHR21780:SF0">
    <property type="entry name" value="TRANSMEMBRANE PROTEIN 209"/>
    <property type="match status" value="1"/>
</dbReference>
<dbReference type="InParanoid" id="Q54JU7"/>
<protein>
    <submittedName>
        <fullName evidence="1">Uncharacterized protein</fullName>
    </submittedName>
</protein>
<organism evidence="1 2">
    <name type="scientific">Dictyostelium discoideum</name>
    <name type="common">Social amoeba</name>
    <dbReference type="NCBI Taxonomy" id="44689"/>
    <lineage>
        <taxon>Eukaryota</taxon>
        <taxon>Amoebozoa</taxon>
        <taxon>Evosea</taxon>
        <taxon>Eumycetozoa</taxon>
        <taxon>Dictyostelia</taxon>
        <taxon>Dictyosteliales</taxon>
        <taxon>Dictyosteliaceae</taxon>
        <taxon>Dictyostelium</taxon>
    </lineage>
</organism>
<evidence type="ECO:0000313" key="1">
    <source>
        <dbReference type="EMBL" id="EAL63541.1"/>
    </source>
</evidence>
<evidence type="ECO:0000313" key="2">
    <source>
        <dbReference type="Proteomes" id="UP000002195"/>
    </source>
</evidence>
<dbReference type="GeneID" id="8626309"/>
<dbReference type="PaxDb" id="44689-DDB0187637"/>
<dbReference type="RefSeq" id="XP_637055.1">
    <property type="nucleotide sequence ID" value="XM_631963.1"/>
</dbReference>
<dbReference type="VEuPathDB" id="AmoebaDB:DDB_G0287789"/>
<gene>
    <name evidence="1" type="ORF">DDB_G0287789</name>
</gene>
<dbReference type="KEGG" id="ddi:DDB_G0287789"/>
<sequence>MISIAYKRPLHCDILIPKGIYSQNNVIWDISPGFDNLFFSIVLFFYNVIQNQNGYIENFNVDLLNVGSFIRPLFNPNTYIIISNNNSDDDEFY</sequence>